<dbReference type="STRING" id="1257118.L8HKE6"/>
<name>L8HKE6_ACACF</name>
<feature type="transmembrane region" description="Helical" evidence="7">
    <location>
        <begin position="148"/>
        <end position="167"/>
    </location>
</feature>
<comment type="function">
    <text evidence="7">May be involved in iron transport and iron homeostasis.</text>
</comment>
<dbReference type="PANTHER" id="PTHR11660">
    <property type="entry name" value="SOLUTE CARRIER FAMILY 40 MEMBER"/>
    <property type="match status" value="1"/>
</dbReference>
<dbReference type="Proteomes" id="UP000011083">
    <property type="component" value="Unassembled WGS sequence"/>
</dbReference>
<dbReference type="SUPFAM" id="SSF103473">
    <property type="entry name" value="MFS general substrate transporter"/>
    <property type="match status" value="2"/>
</dbReference>
<dbReference type="RefSeq" id="XP_004356781.1">
    <property type="nucleotide sequence ID" value="XM_004356728.1"/>
</dbReference>
<dbReference type="AlphaFoldDB" id="L8HKE6"/>
<comment type="subcellular location">
    <subcellularLocation>
        <location evidence="1 7">Membrane</location>
        <topology evidence="1 7">Multi-pass membrane protein</topology>
    </subcellularLocation>
</comment>
<dbReference type="OrthoDB" id="648861at2759"/>
<feature type="transmembrane region" description="Helical" evidence="7">
    <location>
        <begin position="499"/>
        <end position="518"/>
    </location>
</feature>
<dbReference type="InterPro" id="IPR036259">
    <property type="entry name" value="MFS_trans_sf"/>
</dbReference>
<feature type="transmembrane region" description="Helical" evidence="7">
    <location>
        <begin position="381"/>
        <end position="402"/>
    </location>
</feature>
<evidence type="ECO:0000256" key="1">
    <source>
        <dbReference type="ARBA" id="ARBA00004141"/>
    </source>
</evidence>
<dbReference type="OMA" id="VAMGHVM"/>
<comment type="similarity">
    <text evidence="2 7">Belongs to the ferroportin (FP) (TC 2.A.100) family. SLC40A subfamily.</text>
</comment>
<keyword evidence="6 7" id="KW-0472">Membrane</keyword>
<reference evidence="8 9" key="1">
    <citation type="journal article" date="2013" name="Genome Biol.">
        <title>Genome of Acanthamoeba castellanii highlights extensive lateral gene transfer and early evolution of tyrosine kinase signaling.</title>
        <authorList>
            <person name="Clarke M."/>
            <person name="Lohan A.J."/>
            <person name="Liu B."/>
            <person name="Lagkouvardos I."/>
            <person name="Roy S."/>
            <person name="Zafar N."/>
            <person name="Bertelli C."/>
            <person name="Schilde C."/>
            <person name="Kianianmomeni A."/>
            <person name="Burglin T.R."/>
            <person name="Frech C."/>
            <person name="Turcotte B."/>
            <person name="Kopec K.O."/>
            <person name="Synnott J.M."/>
            <person name="Choo C."/>
            <person name="Paponov I."/>
            <person name="Finkler A."/>
            <person name="Soon Heng Tan C."/>
            <person name="Hutchins A.P."/>
            <person name="Weinmeier T."/>
            <person name="Rattei T."/>
            <person name="Chu J.S."/>
            <person name="Gimenez G."/>
            <person name="Irimia M."/>
            <person name="Rigden D.J."/>
            <person name="Fitzpatrick D.A."/>
            <person name="Lorenzo-Morales J."/>
            <person name="Bateman A."/>
            <person name="Chiu C.H."/>
            <person name="Tang P."/>
            <person name="Hegemann P."/>
            <person name="Fromm H."/>
            <person name="Raoult D."/>
            <person name="Greub G."/>
            <person name="Miranda-Saavedra D."/>
            <person name="Chen N."/>
            <person name="Nash P."/>
            <person name="Ginger M.L."/>
            <person name="Horn M."/>
            <person name="Schaap P."/>
            <person name="Caler L."/>
            <person name="Loftus B."/>
        </authorList>
    </citation>
    <scope>NUCLEOTIDE SEQUENCE [LARGE SCALE GENOMIC DNA]</scope>
    <source>
        <strain evidence="8 9">Neff</strain>
    </source>
</reference>
<feature type="transmembrane region" description="Helical" evidence="7">
    <location>
        <begin position="84"/>
        <end position="101"/>
    </location>
</feature>
<evidence type="ECO:0000256" key="2">
    <source>
        <dbReference type="ARBA" id="ARBA00006279"/>
    </source>
</evidence>
<dbReference type="Gene3D" id="1.20.1250.20">
    <property type="entry name" value="MFS general substrate transporter like domains"/>
    <property type="match status" value="2"/>
</dbReference>
<gene>
    <name evidence="8" type="ORF">ACA1_175560</name>
</gene>
<proteinExistence type="inferred from homology"/>
<keyword evidence="9" id="KW-1185">Reference proteome</keyword>
<dbReference type="EMBL" id="KB007811">
    <property type="protein sequence ID" value="ELR24881.1"/>
    <property type="molecule type" value="Genomic_DNA"/>
</dbReference>
<comment type="caution">
    <text evidence="7">Lacks conserved residue(s) required for the propagation of feature annotation.</text>
</comment>
<dbReference type="GeneID" id="14925913"/>
<evidence type="ECO:0000256" key="5">
    <source>
        <dbReference type="ARBA" id="ARBA00022989"/>
    </source>
</evidence>
<dbReference type="Pfam" id="PF06963">
    <property type="entry name" value="FPN1"/>
    <property type="match status" value="2"/>
</dbReference>
<evidence type="ECO:0000313" key="9">
    <source>
        <dbReference type="Proteomes" id="UP000011083"/>
    </source>
</evidence>
<feature type="transmembrane region" description="Helical" evidence="7">
    <location>
        <begin position="321"/>
        <end position="339"/>
    </location>
</feature>
<dbReference type="GO" id="GO:0016020">
    <property type="term" value="C:membrane"/>
    <property type="evidence" value="ECO:0007669"/>
    <property type="project" value="UniProtKB-SubCell"/>
</dbReference>
<keyword evidence="7" id="KW-0406">Ion transport</keyword>
<dbReference type="InterPro" id="IPR009716">
    <property type="entry name" value="Ferroportin-1"/>
</dbReference>
<feature type="transmembrane region" description="Helical" evidence="7">
    <location>
        <begin position="113"/>
        <end position="136"/>
    </location>
</feature>
<sequence length="543" mass="59554">MDSWVEEGTTKGSKETTGLLAPKRTYQTIGSLAGDQDEGQWERGRMLRLLYFSSFLSAWGNRMWEFAVPILLTSVFTDSLLPASAFPFATQLACVILGTMMGKMVDDVDRKRVITLSLITQNVCVLICAVILYFILPFGAPHPPLGNWHFDVLFAALVFVGAIAALASMVEEIAVGRDWVVVITNGDREALTGTPLPVVGPSCPLRSHQMDRHNRCQRDGDADQPLLQGRCAGGLLARHGLHLSQYVLPTLCLVFVGAWNAVSIVPEIWALLRVYGSVPALQKTLQSASSSSGNAFATLWAGWATYISSQRIFLVSFAYTLLYWTALSPGALMSAYLLTHGINEIYIALYTGASSVVGMIPTFFTSTLFKRFGIEKTGMYAIWGQDACLLVCVVFFFVPNFLHLAGLLGDGPLDGAALAGSFLAEYSTPYNWSIWAFLLFLILSRMGLWTFDLAERQIMQEYVPEESRGVVNAVEYSLTNVFSLLSYGMGMVFYAPQQFGILVLISFGVVTVAALCYTQWRRSGALLRPPPPTLPSAQAIEEA</sequence>
<keyword evidence="4 7" id="KW-0812">Transmembrane</keyword>
<keyword evidence="3 7" id="KW-0813">Transport</keyword>
<evidence type="ECO:0000313" key="8">
    <source>
        <dbReference type="EMBL" id="ELR24881.1"/>
    </source>
</evidence>
<feature type="transmembrane region" description="Helical" evidence="7">
    <location>
        <begin position="345"/>
        <end position="369"/>
    </location>
</feature>
<dbReference type="KEGG" id="acan:ACA1_175560"/>
<feature type="transmembrane region" description="Helical" evidence="7">
    <location>
        <begin position="473"/>
        <end position="493"/>
    </location>
</feature>
<dbReference type="VEuPathDB" id="AmoebaDB:ACA1_175560"/>
<dbReference type="PANTHER" id="PTHR11660:SF57">
    <property type="entry name" value="SOLUTE CARRIER FAMILY 40 MEMBER"/>
    <property type="match status" value="1"/>
</dbReference>
<evidence type="ECO:0000256" key="4">
    <source>
        <dbReference type="ARBA" id="ARBA00022692"/>
    </source>
</evidence>
<keyword evidence="5 7" id="KW-1133">Transmembrane helix</keyword>
<evidence type="ECO:0000256" key="7">
    <source>
        <dbReference type="RuleBase" id="RU365065"/>
    </source>
</evidence>
<organism evidence="8 9">
    <name type="scientific">Acanthamoeba castellanii (strain ATCC 30010 / Neff)</name>
    <dbReference type="NCBI Taxonomy" id="1257118"/>
    <lineage>
        <taxon>Eukaryota</taxon>
        <taxon>Amoebozoa</taxon>
        <taxon>Discosea</taxon>
        <taxon>Longamoebia</taxon>
        <taxon>Centramoebida</taxon>
        <taxon>Acanthamoebidae</taxon>
        <taxon>Acanthamoeba</taxon>
    </lineage>
</organism>
<dbReference type="GO" id="GO:0005381">
    <property type="term" value="F:iron ion transmembrane transporter activity"/>
    <property type="evidence" value="ECO:0007669"/>
    <property type="project" value="UniProtKB-UniRule"/>
</dbReference>
<protein>
    <recommendedName>
        <fullName evidence="7">Solute carrier family 40 member</fullName>
    </recommendedName>
</protein>
<evidence type="ECO:0000256" key="6">
    <source>
        <dbReference type="ARBA" id="ARBA00023136"/>
    </source>
</evidence>
<accession>L8HKE6</accession>
<evidence type="ECO:0000256" key="3">
    <source>
        <dbReference type="ARBA" id="ARBA00022448"/>
    </source>
</evidence>
<feature type="transmembrane region" description="Helical" evidence="7">
    <location>
        <begin position="432"/>
        <end position="452"/>
    </location>
</feature>